<keyword evidence="2" id="KW-1185">Reference proteome</keyword>
<dbReference type="KEGG" id="emx:FKV68_22045"/>
<name>A0A859QX86_9HYPH</name>
<reference evidence="1 2" key="1">
    <citation type="submission" date="2019-06" db="EMBL/GenBank/DDBJ databases">
        <title>Complete genome sequence of Ensifer mexicanus ITTG R7 isolated from nodules of Acacia angustissima (Mill.) Kuntze.</title>
        <authorList>
            <person name="Rincon-Rosales R."/>
            <person name="Rogel M.A."/>
            <person name="Guerrero G."/>
            <person name="Rincon-Molina C.I."/>
            <person name="Lopez-Lopez A."/>
            <person name="Martinez-Romero E."/>
        </authorList>
    </citation>
    <scope>NUCLEOTIDE SEQUENCE [LARGE SCALE GENOMIC DNA]</scope>
    <source>
        <strain evidence="1 2">ITTG R7</strain>
        <plasmid evidence="2">pemeittgr7a</plasmid>
    </source>
</reference>
<dbReference type="InterPro" id="IPR015946">
    <property type="entry name" value="KH_dom-like_a/b"/>
</dbReference>
<dbReference type="Gene3D" id="3.30.300.20">
    <property type="match status" value="1"/>
</dbReference>
<dbReference type="InterPro" id="IPR036102">
    <property type="entry name" value="OsmC/Ohrsf"/>
</dbReference>
<accession>A0A859QX86</accession>
<keyword evidence="1" id="KW-0614">Plasmid</keyword>
<organism evidence="1 2">
    <name type="scientific">Sinorhizobium mexicanum</name>
    <dbReference type="NCBI Taxonomy" id="375549"/>
    <lineage>
        <taxon>Bacteria</taxon>
        <taxon>Pseudomonadati</taxon>
        <taxon>Pseudomonadota</taxon>
        <taxon>Alphaproteobacteria</taxon>
        <taxon>Hyphomicrobiales</taxon>
        <taxon>Rhizobiaceae</taxon>
        <taxon>Sinorhizobium/Ensifer group</taxon>
        <taxon>Sinorhizobium</taxon>
    </lineage>
</organism>
<protein>
    <submittedName>
        <fullName evidence="1">Uncharacterized protein</fullName>
    </submittedName>
</protein>
<dbReference type="AlphaFoldDB" id="A0A859QX86"/>
<dbReference type="SUPFAM" id="SSF82784">
    <property type="entry name" value="OsmC-like"/>
    <property type="match status" value="1"/>
</dbReference>
<evidence type="ECO:0000313" key="2">
    <source>
        <dbReference type="Proteomes" id="UP000510721"/>
    </source>
</evidence>
<gene>
    <name evidence="1" type="ORF">FKV68_22045</name>
</gene>
<dbReference type="Proteomes" id="UP000510721">
    <property type="component" value="Plasmid pEmeITTGR7a"/>
</dbReference>
<evidence type="ECO:0000313" key="1">
    <source>
        <dbReference type="EMBL" id="QLL64129.1"/>
    </source>
</evidence>
<sequence>MGNAPDPPGKRALELDCSFAEEPVNVGGLGSGPSPYDFVSAGLAARTTMTVRLYAQCRSRA</sequence>
<proteinExistence type="predicted"/>
<dbReference type="EMBL" id="CP041239">
    <property type="protein sequence ID" value="QLL64129.1"/>
    <property type="molecule type" value="Genomic_DNA"/>
</dbReference>
<geneLocation type="plasmid" evidence="2">
    <name>pemeittgr7a</name>
</geneLocation>